<keyword evidence="4" id="KW-1133">Transmembrane helix</keyword>
<protein>
    <submittedName>
        <fullName evidence="7">Cna B domain protein</fullName>
    </submittedName>
</protein>
<feature type="transmembrane region" description="Helical" evidence="4">
    <location>
        <begin position="20"/>
        <end position="43"/>
    </location>
</feature>
<dbReference type="InterPro" id="IPR041033">
    <property type="entry name" value="SpaA_PFL_dom_1"/>
</dbReference>
<organism evidence="7 8">
    <name type="scientific">Lancefieldella parvula (strain ATCC 33793 / DSM 20469 / CCUG 32760 / JCM 10300 / KCTC 3663 / VPI 0546 / 1246)</name>
    <name type="common">Atopobium parvulum</name>
    <dbReference type="NCBI Taxonomy" id="521095"/>
    <lineage>
        <taxon>Bacteria</taxon>
        <taxon>Bacillati</taxon>
        <taxon>Actinomycetota</taxon>
        <taxon>Coriobacteriia</taxon>
        <taxon>Coriobacteriales</taxon>
        <taxon>Atopobiaceae</taxon>
        <taxon>Lancefieldella</taxon>
    </lineage>
</organism>
<keyword evidence="4" id="KW-0812">Transmembrane</keyword>
<keyword evidence="4" id="KW-0472">Membrane</keyword>
<keyword evidence="8" id="KW-1185">Reference proteome</keyword>
<dbReference type="HOGENOM" id="CLU_368693_0_0_11"/>
<dbReference type="GeneID" id="84806872"/>
<evidence type="ECO:0000256" key="4">
    <source>
        <dbReference type="SAM" id="Phobius"/>
    </source>
</evidence>
<keyword evidence="3" id="KW-0732">Signal</keyword>
<reference evidence="7 8" key="1">
    <citation type="journal article" date="2009" name="Stand. Genomic Sci.">
        <title>Complete genome sequence of Atopobium parvulum type strain (IPP 1246).</title>
        <authorList>
            <person name="Copeland A."/>
            <person name="Sikorski J."/>
            <person name="Lapidus A."/>
            <person name="Nolan M."/>
            <person name="Del Rio T.G."/>
            <person name="Lucas S."/>
            <person name="Chen F."/>
            <person name="Tice H."/>
            <person name="Pitluck S."/>
            <person name="Cheng J.F."/>
            <person name="Pukall R."/>
            <person name="Chertkov O."/>
            <person name="Brettin T."/>
            <person name="Han C."/>
            <person name="Detter J.C."/>
            <person name="Kuske C."/>
            <person name="Bruce D."/>
            <person name="Goodwin L."/>
            <person name="Ivanova N."/>
            <person name="Mavromatis K."/>
            <person name="Mikhailova N."/>
            <person name="Chen A."/>
            <person name="Palaniappan K."/>
            <person name="Chain P."/>
            <person name="Rohde M."/>
            <person name="Goker M."/>
            <person name="Bristow J."/>
            <person name="Eisen J.A."/>
            <person name="Markowitz V."/>
            <person name="Hugenholtz P."/>
            <person name="Kyrpides N.C."/>
            <person name="Klenk H.P."/>
            <person name="Detter J.C."/>
        </authorList>
    </citation>
    <scope>NUCLEOTIDE SEQUENCE [LARGE SCALE GENOMIC DNA]</scope>
    <source>
        <strain evidence="8">ATCC 33793 / DSM 20469 / CCUG 32760 / JCM 10300 / KCTC 3663 / VPI 0546 / 1246</strain>
    </source>
</reference>
<dbReference type="PANTHER" id="PTHR36108">
    <property type="entry name" value="COLOSSIN-B-RELATED"/>
    <property type="match status" value="1"/>
</dbReference>
<comment type="similarity">
    <text evidence="1">Belongs to the serine-aspartate repeat-containing protein (SDr) family.</text>
</comment>
<dbReference type="GO" id="GO:0005975">
    <property type="term" value="P:carbohydrate metabolic process"/>
    <property type="evidence" value="ECO:0007669"/>
    <property type="project" value="UniProtKB-ARBA"/>
</dbReference>
<name>C8W8I8_LANP1</name>
<dbReference type="Proteomes" id="UP000000960">
    <property type="component" value="Chromosome"/>
</dbReference>
<dbReference type="OrthoDB" id="3169232at2"/>
<feature type="domain" description="SpaA-like prealbumin fold" evidence="5">
    <location>
        <begin position="502"/>
        <end position="579"/>
    </location>
</feature>
<dbReference type="Gene3D" id="2.60.40.10">
    <property type="entry name" value="Immunoglobulins"/>
    <property type="match status" value="3"/>
</dbReference>
<dbReference type="RefSeq" id="WP_012809435.1">
    <property type="nucleotide sequence ID" value="NC_013203.1"/>
</dbReference>
<dbReference type="KEGG" id="apv:Apar_1355"/>
<evidence type="ECO:0000259" key="6">
    <source>
        <dbReference type="Pfam" id="PF18202"/>
    </source>
</evidence>
<evidence type="ECO:0000256" key="2">
    <source>
        <dbReference type="ARBA" id="ARBA00022525"/>
    </source>
</evidence>
<feature type="domain" description="T-Q ester bond containing" evidence="6">
    <location>
        <begin position="593"/>
        <end position="709"/>
    </location>
</feature>
<dbReference type="Pfam" id="PF17802">
    <property type="entry name" value="SpaA"/>
    <property type="match status" value="3"/>
</dbReference>
<dbReference type="InterPro" id="IPR013783">
    <property type="entry name" value="Ig-like_fold"/>
</dbReference>
<feature type="transmembrane region" description="Helical" evidence="4">
    <location>
        <begin position="725"/>
        <end position="744"/>
    </location>
</feature>
<dbReference type="NCBIfam" id="NF033903">
    <property type="entry name" value="VaFE_rpt"/>
    <property type="match status" value="1"/>
</dbReference>
<sequence>MFITKSSKPKEKITAQKRSLASAFHFWFIPLLIGGLLLSHLLLKPAHKLAFAQDPSFTVAQREDFPGGQQIPMWTASDGTYLYCGDEFNHYGAWPGATGSIVDPQSYTKLTSATGARGGTYTDEQLRAIDYIIYHGATASQEKDVYGYTGWKARAITQFALWAVMRGEAHTLAVSVPQEELHQPIERFYTDAVNYAHNNSGGPENGIAKLFVPAGDKQVLFFFGEQSGSLKITKNSLLPAITSNNEHYALEGAVYEVYSDEGCTNLLGSLTLDASGSATIDGLPVGCVYVKETSAPKGFLLDPTVHTVEIKNQEESTLAVTDTPIGDFNLHISKQDFDHSANLDEGNQAEQQGTSPQGNATLQGALFKVTYSGSSETTLRTWVFSTDAQGFTSFDADHKVSGDDLFTLDEKPWLPLGYYQIEEIQAPKGYKLPELSFQTWKLSSQNGNLVWTNVSSGKESSSSEHSFIFKDEVIRGNLKIKKIGHTSLSSSDGYSEIKEMPSLKGAKIELTNNSTQPVFYQDKWIAPHEVVTTVETDESGVAAIKDLPFGSYSLKEVLAPAGYSLNTEWNPTVTLTSEETIEAPELIDERIALQTMLVDTSGSKTPKYTEILNLVDHIKYEGLTPGEEYEITGELYETKQVQEGAAEPIARGTVRFKASTSSGEAAVPFSVRTTSLEGKEVTAYETISKDGEKVASHTDSHSEAQTIRVAPKPHLPETADNAYEIPLLFALAGALLIGCTHLFATKIRRLF</sequence>
<evidence type="ECO:0000259" key="5">
    <source>
        <dbReference type="Pfam" id="PF17802"/>
    </source>
</evidence>
<dbReference type="SUPFAM" id="SSF49478">
    <property type="entry name" value="Cna protein B-type domain"/>
    <property type="match status" value="1"/>
</dbReference>
<dbReference type="eggNOG" id="COG4932">
    <property type="taxonomic scope" value="Bacteria"/>
</dbReference>
<dbReference type="Pfam" id="PF18202">
    <property type="entry name" value="TQ"/>
    <property type="match status" value="1"/>
</dbReference>
<evidence type="ECO:0000313" key="8">
    <source>
        <dbReference type="Proteomes" id="UP000000960"/>
    </source>
</evidence>
<dbReference type="EMBL" id="CP001721">
    <property type="protein sequence ID" value="ACV51779.1"/>
    <property type="molecule type" value="Genomic_DNA"/>
</dbReference>
<evidence type="ECO:0000256" key="1">
    <source>
        <dbReference type="ARBA" id="ARBA00007257"/>
    </source>
</evidence>
<dbReference type="PANTHER" id="PTHR36108:SF13">
    <property type="entry name" value="COLOSSIN-B-RELATED"/>
    <property type="match status" value="1"/>
</dbReference>
<dbReference type="AlphaFoldDB" id="C8W8I8"/>
<proteinExistence type="inferred from homology"/>
<dbReference type="InterPro" id="IPR041100">
    <property type="entry name" value="TQ"/>
</dbReference>
<feature type="domain" description="SpaA-like prealbumin fold" evidence="5">
    <location>
        <begin position="357"/>
        <end position="436"/>
    </location>
</feature>
<dbReference type="Gene3D" id="2.60.40.3930">
    <property type="match status" value="1"/>
</dbReference>
<accession>C8W8I8</accession>
<dbReference type="STRING" id="521095.Apar_1355"/>
<evidence type="ECO:0000256" key="3">
    <source>
        <dbReference type="ARBA" id="ARBA00022729"/>
    </source>
</evidence>
<gene>
    <name evidence="7" type="ordered locus">Apar_1355</name>
</gene>
<keyword evidence="2" id="KW-0964">Secreted</keyword>
<evidence type="ECO:0000313" key="7">
    <source>
        <dbReference type="EMBL" id="ACV51779.1"/>
    </source>
</evidence>
<feature type="domain" description="SpaA-like prealbumin fold" evidence="5">
    <location>
        <begin position="243"/>
        <end position="323"/>
    </location>
</feature>